<dbReference type="GO" id="GO:0006739">
    <property type="term" value="P:NADP+ metabolic process"/>
    <property type="evidence" value="ECO:0007669"/>
    <property type="project" value="TreeGrafter"/>
</dbReference>
<keyword evidence="4" id="KW-0816">Tricarboxylic acid cycle</keyword>
<dbReference type="GO" id="GO:0004450">
    <property type="term" value="F:isocitrate dehydrogenase (NADP+) activity"/>
    <property type="evidence" value="ECO:0007669"/>
    <property type="project" value="InterPro"/>
</dbReference>
<dbReference type="Proteomes" id="UP001372338">
    <property type="component" value="Unassembled WGS sequence"/>
</dbReference>
<gene>
    <name evidence="10" type="ORF">RIF29_03795</name>
</gene>
<keyword evidence="5" id="KW-0479">Metal-binding</keyword>
<comment type="caution">
    <text evidence="10">The sequence shown here is derived from an EMBL/GenBank/DDBJ whole genome shotgun (WGS) entry which is preliminary data.</text>
</comment>
<proteinExistence type="inferred from homology"/>
<organism evidence="10 11">
    <name type="scientific">Crotalaria pallida</name>
    <name type="common">Smooth rattlebox</name>
    <name type="synonym">Crotalaria striata</name>
    <dbReference type="NCBI Taxonomy" id="3830"/>
    <lineage>
        <taxon>Eukaryota</taxon>
        <taxon>Viridiplantae</taxon>
        <taxon>Streptophyta</taxon>
        <taxon>Embryophyta</taxon>
        <taxon>Tracheophyta</taxon>
        <taxon>Spermatophyta</taxon>
        <taxon>Magnoliopsida</taxon>
        <taxon>eudicotyledons</taxon>
        <taxon>Gunneridae</taxon>
        <taxon>Pentapetalae</taxon>
        <taxon>rosids</taxon>
        <taxon>fabids</taxon>
        <taxon>Fabales</taxon>
        <taxon>Fabaceae</taxon>
        <taxon>Papilionoideae</taxon>
        <taxon>50 kb inversion clade</taxon>
        <taxon>genistoids sensu lato</taxon>
        <taxon>core genistoids</taxon>
        <taxon>Crotalarieae</taxon>
        <taxon>Crotalaria</taxon>
    </lineage>
</organism>
<evidence type="ECO:0000256" key="1">
    <source>
        <dbReference type="ARBA" id="ARBA00001936"/>
    </source>
</evidence>
<keyword evidence="6" id="KW-0460">Magnesium</keyword>
<dbReference type="PANTHER" id="PTHR11822">
    <property type="entry name" value="NADP-SPECIFIC ISOCITRATE DEHYDROGENASE"/>
    <property type="match status" value="1"/>
</dbReference>
<dbReference type="Gene3D" id="3.40.718.10">
    <property type="entry name" value="Isopropylmalate Dehydrogenase"/>
    <property type="match status" value="1"/>
</dbReference>
<dbReference type="PANTHER" id="PTHR11822:SF5">
    <property type="entry name" value="ISOCITRATE DEHYDROGENASE [NADP], CHLOROPLASTIC_MITOCHONDRIAL"/>
    <property type="match status" value="1"/>
</dbReference>
<evidence type="ECO:0000313" key="10">
    <source>
        <dbReference type="EMBL" id="KAK7289829.1"/>
    </source>
</evidence>
<comment type="cofactor">
    <cofactor evidence="2">
        <name>Mg(2+)</name>
        <dbReference type="ChEBI" id="CHEBI:18420"/>
    </cofactor>
</comment>
<sequence length="143" mass="16456">MFIYQMNRDATYDRVTVESAEATLKYNVAVKCATITPDETRVKEFGLKSMWRSPNGTIRKILNGTVFHEPIICRNIPKIIPDALDTYLKLPYGHYNTGWVLCQVGKASFELVDCLEADRAFSLARQITPYSLEEWIHTQQSFM</sequence>
<evidence type="ECO:0000313" key="11">
    <source>
        <dbReference type="Proteomes" id="UP001372338"/>
    </source>
</evidence>
<evidence type="ECO:0000259" key="9">
    <source>
        <dbReference type="Pfam" id="PF00180"/>
    </source>
</evidence>
<dbReference type="GO" id="GO:0005739">
    <property type="term" value="C:mitochondrion"/>
    <property type="evidence" value="ECO:0007669"/>
    <property type="project" value="TreeGrafter"/>
</dbReference>
<evidence type="ECO:0000256" key="7">
    <source>
        <dbReference type="ARBA" id="ARBA00023002"/>
    </source>
</evidence>
<name>A0AAN9J125_CROPI</name>
<dbReference type="SUPFAM" id="SSF53659">
    <property type="entry name" value="Isocitrate/Isopropylmalate dehydrogenase-like"/>
    <property type="match status" value="1"/>
</dbReference>
<dbReference type="GO" id="GO:0006099">
    <property type="term" value="P:tricarboxylic acid cycle"/>
    <property type="evidence" value="ECO:0007669"/>
    <property type="project" value="UniProtKB-KW"/>
</dbReference>
<dbReference type="GO" id="GO:0046872">
    <property type="term" value="F:metal ion binding"/>
    <property type="evidence" value="ECO:0007669"/>
    <property type="project" value="UniProtKB-KW"/>
</dbReference>
<keyword evidence="8" id="KW-0464">Manganese</keyword>
<evidence type="ECO:0000256" key="5">
    <source>
        <dbReference type="ARBA" id="ARBA00022723"/>
    </source>
</evidence>
<evidence type="ECO:0000256" key="3">
    <source>
        <dbReference type="ARBA" id="ARBA00007769"/>
    </source>
</evidence>
<dbReference type="InterPro" id="IPR004790">
    <property type="entry name" value="Isocitrate_DH_NADP"/>
</dbReference>
<dbReference type="AlphaFoldDB" id="A0AAN9J125"/>
<comment type="similarity">
    <text evidence="3">Belongs to the isocitrate and isopropylmalate dehydrogenases family.</text>
</comment>
<dbReference type="EMBL" id="JAYWIO010000001">
    <property type="protein sequence ID" value="KAK7289829.1"/>
    <property type="molecule type" value="Genomic_DNA"/>
</dbReference>
<keyword evidence="11" id="KW-1185">Reference proteome</keyword>
<keyword evidence="7" id="KW-0560">Oxidoreductase</keyword>
<evidence type="ECO:0000256" key="8">
    <source>
        <dbReference type="ARBA" id="ARBA00023211"/>
    </source>
</evidence>
<accession>A0AAN9J125</accession>
<feature type="domain" description="Isopropylmalate dehydrogenase-like" evidence="9">
    <location>
        <begin position="7"/>
        <end position="82"/>
    </location>
</feature>
<reference evidence="10 11" key="1">
    <citation type="submission" date="2024-01" db="EMBL/GenBank/DDBJ databases">
        <title>The genomes of 5 underutilized Papilionoideae crops provide insights into root nodulation and disease resistanc.</title>
        <authorList>
            <person name="Yuan L."/>
        </authorList>
    </citation>
    <scope>NUCLEOTIDE SEQUENCE [LARGE SCALE GENOMIC DNA]</scope>
    <source>
        <strain evidence="10">ZHUSHIDOU_FW_LH</strain>
        <tissue evidence="10">Leaf</tissue>
    </source>
</reference>
<protein>
    <recommendedName>
        <fullName evidence="9">Isopropylmalate dehydrogenase-like domain-containing protein</fullName>
    </recommendedName>
</protein>
<evidence type="ECO:0000256" key="6">
    <source>
        <dbReference type="ARBA" id="ARBA00022842"/>
    </source>
</evidence>
<dbReference type="InterPro" id="IPR024084">
    <property type="entry name" value="IsoPropMal-DH-like_dom"/>
</dbReference>
<dbReference type="GO" id="GO:0006102">
    <property type="term" value="P:isocitrate metabolic process"/>
    <property type="evidence" value="ECO:0007669"/>
    <property type="project" value="InterPro"/>
</dbReference>
<evidence type="ECO:0000256" key="2">
    <source>
        <dbReference type="ARBA" id="ARBA00001946"/>
    </source>
</evidence>
<comment type="cofactor">
    <cofactor evidence="1">
        <name>Mn(2+)</name>
        <dbReference type="ChEBI" id="CHEBI:29035"/>
    </cofactor>
</comment>
<dbReference type="Pfam" id="PF00180">
    <property type="entry name" value="Iso_dh"/>
    <property type="match status" value="1"/>
</dbReference>
<evidence type="ECO:0000256" key="4">
    <source>
        <dbReference type="ARBA" id="ARBA00022532"/>
    </source>
</evidence>